<evidence type="ECO:0000313" key="3">
    <source>
        <dbReference type="EMBL" id="CAF3597401.1"/>
    </source>
</evidence>
<dbReference type="EMBL" id="CAJNOT010000914">
    <property type="protein sequence ID" value="CAF1108429.1"/>
    <property type="molecule type" value="Genomic_DNA"/>
</dbReference>
<comment type="caution">
    <text evidence="2">The sequence shown here is derived from an EMBL/GenBank/DDBJ whole genome shotgun (WGS) entry which is preliminary data.</text>
</comment>
<name>A0A814PNG7_9BILA</name>
<organism evidence="2 4">
    <name type="scientific">Rotaria sordida</name>
    <dbReference type="NCBI Taxonomy" id="392033"/>
    <lineage>
        <taxon>Eukaryota</taxon>
        <taxon>Metazoa</taxon>
        <taxon>Spiralia</taxon>
        <taxon>Gnathifera</taxon>
        <taxon>Rotifera</taxon>
        <taxon>Eurotatoria</taxon>
        <taxon>Bdelloidea</taxon>
        <taxon>Philodinida</taxon>
        <taxon>Philodinidae</taxon>
        <taxon>Rotaria</taxon>
    </lineage>
</organism>
<dbReference type="GO" id="GO:0004364">
    <property type="term" value="F:glutathione transferase activity"/>
    <property type="evidence" value="ECO:0007669"/>
    <property type="project" value="TreeGrafter"/>
</dbReference>
<dbReference type="InterPro" id="IPR036249">
    <property type="entry name" value="Thioredoxin-like_sf"/>
</dbReference>
<dbReference type="Proteomes" id="UP000663836">
    <property type="component" value="Unassembled WGS sequence"/>
</dbReference>
<evidence type="ECO:0000259" key="1">
    <source>
        <dbReference type="PROSITE" id="PS50404"/>
    </source>
</evidence>
<dbReference type="AlphaFoldDB" id="A0A814PNG7"/>
<feature type="domain" description="GST N-terminal" evidence="1">
    <location>
        <begin position="1"/>
        <end position="70"/>
    </location>
</feature>
<dbReference type="CDD" id="cd03039">
    <property type="entry name" value="GST_N_Sigma_like"/>
    <property type="match status" value="1"/>
</dbReference>
<dbReference type="InterPro" id="IPR050213">
    <property type="entry name" value="GST_superfamily"/>
</dbReference>
<dbReference type="SUPFAM" id="SSF52833">
    <property type="entry name" value="Thioredoxin-like"/>
    <property type="match status" value="1"/>
</dbReference>
<dbReference type="Pfam" id="PF02798">
    <property type="entry name" value="GST_N"/>
    <property type="match status" value="1"/>
</dbReference>
<proteinExistence type="predicted"/>
<dbReference type="Gene3D" id="1.20.1050.130">
    <property type="match status" value="1"/>
</dbReference>
<gene>
    <name evidence="3" type="ORF">JBS370_LOCUS3608</name>
    <name evidence="2" type="ORF">ZHD862_LOCUS17977</name>
</gene>
<dbReference type="Proteomes" id="UP000663864">
    <property type="component" value="Unassembled WGS sequence"/>
</dbReference>
<dbReference type="GO" id="GO:0006749">
    <property type="term" value="P:glutathione metabolic process"/>
    <property type="evidence" value="ECO:0007669"/>
    <property type="project" value="TreeGrafter"/>
</dbReference>
<accession>A0A814PNG7</accession>
<dbReference type="InterPro" id="IPR004045">
    <property type="entry name" value="Glutathione_S-Trfase_N"/>
</dbReference>
<sequence length="70" mass="8208">MSQVVSEKRGRIEIFRLIFASAGQKFNEIRYEPSEWPTHKAEIPLEQIPVLEIDGFKLPQTIWIVHFLAK</sequence>
<dbReference type="PANTHER" id="PTHR11571:SF150">
    <property type="entry name" value="GLUTATHIONE S-TRANSFERASE"/>
    <property type="match status" value="1"/>
</dbReference>
<dbReference type="PANTHER" id="PTHR11571">
    <property type="entry name" value="GLUTATHIONE S-TRANSFERASE"/>
    <property type="match status" value="1"/>
</dbReference>
<evidence type="ECO:0000313" key="2">
    <source>
        <dbReference type="EMBL" id="CAF1108429.1"/>
    </source>
</evidence>
<dbReference type="PROSITE" id="PS50404">
    <property type="entry name" value="GST_NTER"/>
    <property type="match status" value="1"/>
</dbReference>
<protein>
    <recommendedName>
        <fullName evidence="1">GST N-terminal domain-containing protein</fullName>
    </recommendedName>
</protein>
<evidence type="ECO:0000313" key="4">
    <source>
        <dbReference type="Proteomes" id="UP000663864"/>
    </source>
</evidence>
<reference evidence="2" key="1">
    <citation type="submission" date="2021-02" db="EMBL/GenBank/DDBJ databases">
        <authorList>
            <person name="Nowell W R."/>
        </authorList>
    </citation>
    <scope>NUCLEOTIDE SEQUENCE</scope>
</reference>
<dbReference type="EMBL" id="CAJOBD010000156">
    <property type="protein sequence ID" value="CAF3597401.1"/>
    <property type="molecule type" value="Genomic_DNA"/>
</dbReference>